<organism evidence="1">
    <name type="scientific">uncultured Stenotrophomonas sp</name>
    <dbReference type="NCBI Taxonomy" id="165438"/>
    <lineage>
        <taxon>Bacteria</taxon>
        <taxon>Pseudomonadati</taxon>
        <taxon>Pseudomonadota</taxon>
        <taxon>Gammaproteobacteria</taxon>
        <taxon>Lysobacterales</taxon>
        <taxon>Lysobacteraceae</taxon>
        <taxon>Stenotrophomonas</taxon>
        <taxon>environmental samples</taxon>
    </lineage>
</organism>
<reference evidence="1" key="1">
    <citation type="submission" date="2016-03" db="EMBL/GenBank/DDBJ databases">
        <authorList>
            <person name="Ploux O."/>
        </authorList>
    </citation>
    <scope>NUCLEOTIDE SEQUENCE</scope>
    <source>
        <strain evidence="1">UC10</strain>
    </source>
</reference>
<gene>
    <name evidence="1" type="ORF">STPYR_12482</name>
</gene>
<proteinExistence type="predicted"/>
<dbReference type="AlphaFoldDB" id="A0A1Y5Q8K5"/>
<sequence length="211" mass="23758">MPGSRRIIAVESSGRRVQGRTFLYVLPCAHEDHAKLGIATDPMTRMQAFSTRYFEFFDLDAGWLLEAEAETGKEARDWETGLKRQLRPHAAPAPLLVPDRAGGRTEWLRGALPALAQWREARVAQGFVAHAPLRDWVRTRLQARQERWSHEVQALVGHFGPPEEWPAAAGCVPLARLRDLLDAHAVLDVALADAVPAELRTWHRRNSSVPW</sequence>
<protein>
    <submittedName>
        <fullName evidence="1">Uncharacterized protein</fullName>
    </submittedName>
</protein>
<name>A0A1Y5Q8K5_9GAMM</name>
<accession>A0A1Y5Q8K5</accession>
<dbReference type="EMBL" id="FLTS01000001">
    <property type="protein sequence ID" value="SBV37546.1"/>
    <property type="molecule type" value="Genomic_DNA"/>
</dbReference>
<evidence type="ECO:0000313" key="1">
    <source>
        <dbReference type="EMBL" id="SBV37546.1"/>
    </source>
</evidence>